<accession>A0ABW8BNL9</accession>
<evidence type="ECO:0000313" key="1">
    <source>
        <dbReference type="EMBL" id="MFI8748817.1"/>
    </source>
</evidence>
<sequence length="90" mass="9991">MPTRTLSLIALAAIIGGMIVASKLDASDKERMHRKYCQEVAVWEAEKARGIDPLDRTGHPDYRGNAAEVCPGMRPAEFTPSYPYPLLVQF</sequence>
<dbReference type="Proteomes" id="UP001614338">
    <property type="component" value="Unassembled WGS sequence"/>
</dbReference>
<dbReference type="RefSeq" id="WP_399841799.1">
    <property type="nucleotide sequence ID" value="NZ_JBITWC010000003.1"/>
</dbReference>
<evidence type="ECO:0000313" key="2">
    <source>
        <dbReference type="Proteomes" id="UP001614338"/>
    </source>
</evidence>
<protein>
    <submittedName>
        <fullName evidence="1">Uncharacterized protein</fullName>
    </submittedName>
</protein>
<organism evidence="1 2">
    <name type="scientific">Vreelandella lionensis</name>
    <dbReference type="NCBI Taxonomy" id="1144478"/>
    <lineage>
        <taxon>Bacteria</taxon>
        <taxon>Pseudomonadati</taxon>
        <taxon>Pseudomonadota</taxon>
        <taxon>Gammaproteobacteria</taxon>
        <taxon>Oceanospirillales</taxon>
        <taxon>Halomonadaceae</taxon>
        <taxon>Vreelandella</taxon>
    </lineage>
</organism>
<gene>
    <name evidence="1" type="ORF">ACIGG6_02260</name>
</gene>
<proteinExistence type="predicted"/>
<dbReference type="EMBL" id="JBITWC010000003">
    <property type="protein sequence ID" value="MFI8748817.1"/>
    <property type="molecule type" value="Genomic_DNA"/>
</dbReference>
<keyword evidence="2" id="KW-1185">Reference proteome</keyword>
<reference evidence="1 2" key="1">
    <citation type="submission" date="2024-10" db="EMBL/GenBank/DDBJ databases">
        <title>The Natural Products Discovery Center: Release of the First 8490 Sequenced Strains for Exploring Actinobacteria Biosynthetic Diversity.</title>
        <authorList>
            <person name="Kalkreuter E."/>
            <person name="Kautsar S.A."/>
            <person name="Yang D."/>
            <person name="Bader C.D."/>
            <person name="Teijaro C.N."/>
            <person name="Fluegel L."/>
            <person name="Davis C.M."/>
            <person name="Simpson J.R."/>
            <person name="Lauterbach L."/>
            <person name="Steele A.D."/>
            <person name="Gui C."/>
            <person name="Meng S."/>
            <person name="Li G."/>
            <person name="Viehrig K."/>
            <person name="Ye F."/>
            <person name="Su P."/>
            <person name="Kiefer A.F."/>
            <person name="Nichols A."/>
            <person name="Cepeda A.J."/>
            <person name="Yan W."/>
            <person name="Fan B."/>
            <person name="Jiang Y."/>
            <person name="Adhikari A."/>
            <person name="Zheng C.-J."/>
            <person name="Schuster L."/>
            <person name="Cowan T.M."/>
            <person name="Smanski M.J."/>
            <person name="Chevrette M.G."/>
            <person name="De Carvalho L.P.S."/>
            <person name="Shen B."/>
        </authorList>
    </citation>
    <scope>NUCLEOTIDE SEQUENCE [LARGE SCALE GENOMIC DNA]</scope>
    <source>
        <strain evidence="1 2">NPDC077409</strain>
    </source>
</reference>
<comment type="caution">
    <text evidence="1">The sequence shown here is derived from an EMBL/GenBank/DDBJ whole genome shotgun (WGS) entry which is preliminary data.</text>
</comment>
<name>A0ABW8BNL9_9GAMM</name>